<dbReference type="GO" id="GO:0004523">
    <property type="term" value="F:RNA-DNA hybrid ribonuclease activity"/>
    <property type="evidence" value="ECO:0007669"/>
    <property type="project" value="InterPro"/>
</dbReference>
<proteinExistence type="predicted"/>
<evidence type="ECO:0000259" key="5">
    <source>
        <dbReference type="PROSITE" id="PS50927"/>
    </source>
</evidence>
<evidence type="ECO:0000313" key="6">
    <source>
        <dbReference type="EMBL" id="KAL0014264.1"/>
    </source>
</evidence>
<keyword evidence="7" id="KW-1185">Reference proteome</keyword>
<sequence length="413" mass="45665">MGMSSWASCAVLLYLVLLLTPSCPILFLVTALPGNYLAADASTSWTNSLSAPDSVKFDDGSFARIILLSNFSDDSVATACGCGFICNQTCNSHHFAIFSLSYDYYDPDSVNISKSEGPKVVWSANPENPVSINATLQLTSEEGLALKDANGTTVWSTNIGSKSVAGLNFTDVCNLQLLDDKNATVWQSFDHPTDTLVVGQKLVAGQQLTSQGGLFSFSVTRQGFFAYINSNPPQRYLTYTSENTINIQFFKDNLAISSYGPILAWSLASKYFSNRYMRLGADNGHLEVYNVFWGEADNFFSRFIDSCGFPTVCGSYDAKAVVDVFKNPDYENHVISPILDDCRQLAATFQQIQFNHCYRQANRCVDMLARMGAEQELHFLMFNSLPVEVLSAFEDDCTGVYFNRLCPELDVVF</sequence>
<dbReference type="InterPro" id="IPR001480">
    <property type="entry name" value="Bulb-type_lectin_dom"/>
</dbReference>
<keyword evidence="3" id="KW-0325">Glycoprotein</keyword>
<dbReference type="InterPro" id="IPR036397">
    <property type="entry name" value="RNaseH_sf"/>
</dbReference>
<accession>A0AAW2DVX1</accession>
<keyword evidence="1 4" id="KW-0732">Signal</keyword>
<dbReference type="InterPro" id="IPR002156">
    <property type="entry name" value="RNaseH_domain"/>
</dbReference>
<dbReference type="PROSITE" id="PS50927">
    <property type="entry name" value="BULB_LECTIN"/>
    <property type="match status" value="1"/>
</dbReference>
<dbReference type="FunFam" id="2.90.10.30:FF:000003">
    <property type="entry name" value="Os04g0303100 protein"/>
    <property type="match status" value="1"/>
</dbReference>
<dbReference type="SUPFAM" id="SSF51110">
    <property type="entry name" value="alpha-D-mannose-specific plant lectins"/>
    <property type="match status" value="1"/>
</dbReference>
<dbReference type="InterPro" id="IPR051343">
    <property type="entry name" value="G-type_lectin_kinases/EP1-like"/>
</dbReference>
<dbReference type="Gene3D" id="2.90.10.30">
    <property type="match status" value="1"/>
</dbReference>
<name>A0AAW2DVX1_9ROSI</name>
<evidence type="ECO:0000256" key="3">
    <source>
        <dbReference type="ARBA" id="ARBA00023180"/>
    </source>
</evidence>
<keyword evidence="2" id="KW-1015">Disulfide bond</keyword>
<dbReference type="AlphaFoldDB" id="A0AAW2DVX1"/>
<dbReference type="Proteomes" id="UP001459277">
    <property type="component" value="Unassembled WGS sequence"/>
</dbReference>
<evidence type="ECO:0000256" key="4">
    <source>
        <dbReference type="SAM" id="SignalP"/>
    </source>
</evidence>
<reference evidence="6 7" key="1">
    <citation type="submission" date="2024-01" db="EMBL/GenBank/DDBJ databases">
        <title>A telomere-to-telomere, gap-free genome of sweet tea (Lithocarpus litseifolius).</title>
        <authorList>
            <person name="Zhou J."/>
        </authorList>
    </citation>
    <scope>NUCLEOTIDE SEQUENCE [LARGE SCALE GENOMIC DNA]</scope>
    <source>
        <strain evidence="6">Zhou-2022a</strain>
        <tissue evidence="6">Leaf</tissue>
    </source>
</reference>
<feature type="chain" id="PRO_5043665759" description="Bulb-type lectin domain-containing protein" evidence="4">
    <location>
        <begin position="25"/>
        <end position="413"/>
    </location>
</feature>
<feature type="signal peptide" evidence="4">
    <location>
        <begin position="1"/>
        <end position="24"/>
    </location>
</feature>
<gene>
    <name evidence="6" type="ORF">SO802_001333</name>
</gene>
<dbReference type="EMBL" id="JAZDWU010000001">
    <property type="protein sequence ID" value="KAL0014264.1"/>
    <property type="molecule type" value="Genomic_DNA"/>
</dbReference>
<dbReference type="PANTHER" id="PTHR47976">
    <property type="entry name" value="G-TYPE LECTIN S-RECEPTOR-LIKE SERINE/THREONINE-PROTEIN KINASE SD2-5"/>
    <property type="match status" value="1"/>
</dbReference>
<dbReference type="InterPro" id="IPR036426">
    <property type="entry name" value="Bulb-type_lectin_dom_sf"/>
</dbReference>
<dbReference type="GO" id="GO:0003676">
    <property type="term" value="F:nucleic acid binding"/>
    <property type="evidence" value="ECO:0007669"/>
    <property type="project" value="InterPro"/>
</dbReference>
<evidence type="ECO:0000313" key="7">
    <source>
        <dbReference type="Proteomes" id="UP001459277"/>
    </source>
</evidence>
<dbReference type="Pfam" id="PF13456">
    <property type="entry name" value="RVT_3"/>
    <property type="match status" value="1"/>
</dbReference>
<dbReference type="PANTHER" id="PTHR47976:SF30">
    <property type="entry name" value="RECEPTOR-LIKE SERINE_THREONINE-PROTEIN KINASE"/>
    <property type="match status" value="1"/>
</dbReference>
<dbReference type="Gene3D" id="3.30.420.10">
    <property type="entry name" value="Ribonuclease H-like superfamily/Ribonuclease H"/>
    <property type="match status" value="1"/>
</dbReference>
<comment type="caution">
    <text evidence="6">The sequence shown here is derived from an EMBL/GenBank/DDBJ whole genome shotgun (WGS) entry which is preliminary data.</text>
</comment>
<organism evidence="6 7">
    <name type="scientific">Lithocarpus litseifolius</name>
    <dbReference type="NCBI Taxonomy" id="425828"/>
    <lineage>
        <taxon>Eukaryota</taxon>
        <taxon>Viridiplantae</taxon>
        <taxon>Streptophyta</taxon>
        <taxon>Embryophyta</taxon>
        <taxon>Tracheophyta</taxon>
        <taxon>Spermatophyta</taxon>
        <taxon>Magnoliopsida</taxon>
        <taxon>eudicotyledons</taxon>
        <taxon>Gunneridae</taxon>
        <taxon>Pentapetalae</taxon>
        <taxon>rosids</taxon>
        <taxon>fabids</taxon>
        <taxon>Fagales</taxon>
        <taxon>Fagaceae</taxon>
        <taxon>Lithocarpus</taxon>
    </lineage>
</organism>
<dbReference type="SMART" id="SM00108">
    <property type="entry name" value="B_lectin"/>
    <property type="match status" value="1"/>
</dbReference>
<protein>
    <recommendedName>
        <fullName evidence="5">Bulb-type lectin domain-containing protein</fullName>
    </recommendedName>
</protein>
<dbReference type="Pfam" id="PF01453">
    <property type="entry name" value="B_lectin"/>
    <property type="match status" value="1"/>
</dbReference>
<feature type="domain" description="Bulb-type lectin" evidence="5">
    <location>
        <begin position="59"/>
        <end position="190"/>
    </location>
</feature>
<evidence type="ECO:0000256" key="2">
    <source>
        <dbReference type="ARBA" id="ARBA00023157"/>
    </source>
</evidence>
<evidence type="ECO:0000256" key="1">
    <source>
        <dbReference type="ARBA" id="ARBA00022729"/>
    </source>
</evidence>